<sequence>MSFLNLMKNFAKKEESSQINDTNDKQFKKISVASPNLAKRFLYSQSQQQIEEIQSGELKLDDLISPHYEEENEVQQYNPEVEMSKSVIHRSINDLKISGHVKFTKPTSRPQSMALLNSDTNVLSDAQGSSSNKEIVNSLDFSAPIQDQQLTISKNVNTMSAKPQEEANIQNNEEADSSVRFEDLIVQNVQQSITKTSQTNTSNANLQQKAVIHETIDLNDSPTLKRKPVQEIIITKGTKKVPKSETNHEIQLKMKKVNPNKPDSKIQFNQEEAQDQIQYITQSQPRSKIQQFEELKPIFPKQSNANQNESIQTSLLQPLHPFEDETQPSLIQNNNLKQVNGISDTQLESALFQANMVENLINYPKINYDTDPFEPVQNINNIEDTSNLDLKQAGAENIFNSKMFRFDIPFENTQQKKTNTLERKENKEVKNTHKDANKDEFNFKQKRRSESAPQAEVYKKQPPQLQIMSQIKVIMRQFKTNVLNAEYEFFFSKYKVQTLASKHQQEFAEQSAGFYKVLIIRNYISIKQLKEHQQGIFAILWNDVNNYMAPDDIISILNEYKLNSENKIFRDQVCTYIKVIQKYENIQDLIGILLENIERITNIETNSKTENQQKQKEKMKPTPNFYEEEQPIQSAQPPEIYRPNQNNAKNLKQMYPSNQHKNIHIFEEQQTLNRNKENQNRSVSNTEAFAHEVLDLEALAASEIPIPTHSFQKTQNSSQIKNAISEEIDLDEFAPETEAQRLQSQQNRKILIQKAKKFQKMIAPDSLYYDAGDRRKVQFNQQISGISYEFDKEERRFYVEDDPGYNGEDME</sequence>
<dbReference type="EMBL" id="CAXDID020000174">
    <property type="protein sequence ID" value="CAL6048247.1"/>
    <property type="molecule type" value="Genomic_DNA"/>
</dbReference>
<reference evidence="1" key="1">
    <citation type="submission" date="2023-06" db="EMBL/GenBank/DDBJ databases">
        <authorList>
            <person name="Kurt Z."/>
        </authorList>
    </citation>
    <scope>NUCLEOTIDE SEQUENCE</scope>
</reference>
<dbReference type="AlphaFoldDB" id="A0AA86QL79"/>
<accession>A0AA86QL79</accession>
<gene>
    <name evidence="1" type="ORF">HINF_LOCUS41440</name>
    <name evidence="2" type="ORF">HINF_LOCUS42599</name>
</gene>
<dbReference type="EMBL" id="CATOUU010000841">
    <property type="protein sequence ID" value="CAI9953795.1"/>
    <property type="molecule type" value="Genomic_DNA"/>
</dbReference>
<dbReference type="Proteomes" id="UP001642409">
    <property type="component" value="Unassembled WGS sequence"/>
</dbReference>
<name>A0AA86QL79_9EUKA</name>
<reference evidence="2 3" key="2">
    <citation type="submission" date="2024-07" db="EMBL/GenBank/DDBJ databases">
        <authorList>
            <person name="Akdeniz Z."/>
        </authorList>
    </citation>
    <scope>NUCLEOTIDE SEQUENCE [LARGE SCALE GENOMIC DNA]</scope>
</reference>
<organism evidence="1">
    <name type="scientific">Hexamita inflata</name>
    <dbReference type="NCBI Taxonomy" id="28002"/>
    <lineage>
        <taxon>Eukaryota</taxon>
        <taxon>Metamonada</taxon>
        <taxon>Diplomonadida</taxon>
        <taxon>Hexamitidae</taxon>
        <taxon>Hexamitinae</taxon>
        <taxon>Hexamita</taxon>
    </lineage>
</organism>
<keyword evidence="3" id="KW-1185">Reference proteome</keyword>
<proteinExistence type="predicted"/>
<evidence type="ECO:0000313" key="1">
    <source>
        <dbReference type="EMBL" id="CAI9953795.1"/>
    </source>
</evidence>
<evidence type="ECO:0000313" key="2">
    <source>
        <dbReference type="EMBL" id="CAL6048247.1"/>
    </source>
</evidence>
<protein>
    <submittedName>
        <fullName evidence="2">Hypothetical_protein</fullName>
    </submittedName>
</protein>
<evidence type="ECO:0000313" key="3">
    <source>
        <dbReference type="Proteomes" id="UP001642409"/>
    </source>
</evidence>
<comment type="caution">
    <text evidence="1">The sequence shown here is derived from an EMBL/GenBank/DDBJ whole genome shotgun (WGS) entry which is preliminary data.</text>
</comment>